<feature type="transmembrane region" description="Helical" evidence="2">
    <location>
        <begin position="218"/>
        <end position="235"/>
    </location>
</feature>
<sequence>MKLWFLAGICFVTAVAADAGDDFSNNLFTDLAPLLALFGERVTMQFMSQSMGWADNIILAMAPLGIITAVVGAIRVGGPSWLKVIIGRARESRAIAESELMSSTSNEVCELWNGQEIVRVMGEGLIREFILLSPKGSAESQDHVEVMKLEDKKQKYLKERDLTFPECATGKLDHHEDDETGGLESSHNHRPLVVIRNVTAAAPNLSLNIFSQVGRGELYMAAILGITLQLGALIYAGFATRRLQLLKNGNPVADYAFPCTVSGTLLLAIGTLLCAHVVESATLEKRYCPAAEREARVIWLQRSGTVSDQEFKPFVIFPRNAQALITTSHRASRGGSRGGETDTAAPGIGTKFQESITTAGVLLSICGFVVQFTGLRGMHWSASVAQLGAIIIMTSLRAWLRRNLAQNPEACSLTPEYELDWLATALGGHPAAPVLRFPKNDGSDPHWRIVAVQDIDSLGGLEEHSASSTADLQGNCCDSLSSAHSVMKIRRELGELAGWHGPASVEAISLARAIEEAMGSLFSRSKKEFTWSLGAHQSLGRDSREPIHFHIKRHEDAWKAYADEFEAALSLWLYSVDQLENGASGEHKGRSPDGRSAEKNIRTT</sequence>
<keyword evidence="2" id="KW-0472">Membrane</keyword>
<feature type="transmembrane region" description="Helical" evidence="2">
    <location>
        <begin position="380"/>
        <end position="400"/>
    </location>
</feature>
<keyword evidence="2" id="KW-1133">Transmembrane helix</keyword>
<evidence type="ECO:0000256" key="3">
    <source>
        <dbReference type="SAM" id="SignalP"/>
    </source>
</evidence>
<feature type="transmembrane region" description="Helical" evidence="2">
    <location>
        <begin position="356"/>
        <end position="374"/>
    </location>
</feature>
<name>A0AA40BDD4_9PEZI</name>
<feature type="region of interest" description="Disordered" evidence="1">
    <location>
        <begin position="583"/>
        <end position="604"/>
    </location>
</feature>
<evidence type="ECO:0000256" key="1">
    <source>
        <dbReference type="SAM" id="MobiDB-lite"/>
    </source>
</evidence>
<proteinExistence type="predicted"/>
<dbReference type="Proteomes" id="UP001172102">
    <property type="component" value="Unassembled WGS sequence"/>
</dbReference>
<feature type="transmembrane region" description="Helical" evidence="2">
    <location>
        <begin position="255"/>
        <end position="278"/>
    </location>
</feature>
<accession>A0AA40BDD4</accession>
<feature type="transmembrane region" description="Helical" evidence="2">
    <location>
        <begin position="57"/>
        <end position="78"/>
    </location>
</feature>
<gene>
    <name evidence="4" type="ORF">B0H67DRAFT_549738</name>
</gene>
<evidence type="ECO:0000313" key="5">
    <source>
        <dbReference type="Proteomes" id="UP001172102"/>
    </source>
</evidence>
<protein>
    <submittedName>
        <fullName evidence="4">Uncharacterized protein</fullName>
    </submittedName>
</protein>
<keyword evidence="2" id="KW-0812">Transmembrane</keyword>
<reference evidence="4" key="1">
    <citation type="submission" date="2023-06" db="EMBL/GenBank/DDBJ databases">
        <title>Genome-scale phylogeny and comparative genomics of the fungal order Sordariales.</title>
        <authorList>
            <consortium name="Lawrence Berkeley National Laboratory"/>
            <person name="Hensen N."/>
            <person name="Bonometti L."/>
            <person name="Westerberg I."/>
            <person name="Brannstrom I.O."/>
            <person name="Guillou S."/>
            <person name="Cros-Aarteil S."/>
            <person name="Calhoun S."/>
            <person name="Haridas S."/>
            <person name="Kuo A."/>
            <person name="Mondo S."/>
            <person name="Pangilinan J."/>
            <person name="Riley R."/>
            <person name="Labutti K."/>
            <person name="Andreopoulos B."/>
            <person name="Lipzen A."/>
            <person name="Chen C."/>
            <person name="Yanf M."/>
            <person name="Daum C."/>
            <person name="Ng V."/>
            <person name="Clum A."/>
            <person name="Steindorff A."/>
            <person name="Ohm R."/>
            <person name="Martin F."/>
            <person name="Silar P."/>
            <person name="Natvig D."/>
            <person name="Lalanne C."/>
            <person name="Gautier V."/>
            <person name="Ament-Velasquez S.L."/>
            <person name="Kruys A."/>
            <person name="Hutchinson M.I."/>
            <person name="Powell A.J."/>
            <person name="Barry K."/>
            <person name="Miller A.N."/>
            <person name="Grigoriev I.V."/>
            <person name="Debuchy R."/>
            <person name="Gladieux P."/>
            <person name="Thoren M.H."/>
            <person name="Johannesson H."/>
        </authorList>
    </citation>
    <scope>NUCLEOTIDE SEQUENCE</scope>
    <source>
        <strain evidence="4">SMH4607-1</strain>
    </source>
</reference>
<keyword evidence="5" id="KW-1185">Reference proteome</keyword>
<dbReference type="EMBL" id="JAUKUA010000001">
    <property type="protein sequence ID" value="KAK0732116.1"/>
    <property type="molecule type" value="Genomic_DNA"/>
</dbReference>
<evidence type="ECO:0000313" key="4">
    <source>
        <dbReference type="EMBL" id="KAK0732116.1"/>
    </source>
</evidence>
<organism evidence="4 5">
    <name type="scientific">Lasiosphaeris hirsuta</name>
    <dbReference type="NCBI Taxonomy" id="260670"/>
    <lineage>
        <taxon>Eukaryota</taxon>
        <taxon>Fungi</taxon>
        <taxon>Dikarya</taxon>
        <taxon>Ascomycota</taxon>
        <taxon>Pezizomycotina</taxon>
        <taxon>Sordariomycetes</taxon>
        <taxon>Sordariomycetidae</taxon>
        <taxon>Sordariales</taxon>
        <taxon>Lasiosphaeriaceae</taxon>
        <taxon>Lasiosphaeris</taxon>
    </lineage>
</organism>
<feature type="signal peptide" evidence="3">
    <location>
        <begin position="1"/>
        <end position="17"/>
    </location>
</feature>
<evidence type="ECO:0000256" key="2">
    <source>
        <dbReference type="SAM" id="Phobius"/>
    </source>
</evidence>
<feature type="chain" id="PRO_5041298218" evidence="3">
    <location>
        <begin position="18"/>
        <end position="604"/>
    </location>
</feature>
<feature type="compositionally biased region" description="Basic and acidic residues" evidence="1">
    <location>
        <begin position="585"/>
        <end position="604"/>
    </location>
</feature>
<dbReference type="AlphaFoldDB" id="A0AA40BDD4"/>
<comment type="caution">
    <text evidence="4">The sequence shown here is derived from an EMBL/GenBank/DDBJ whole genome shotgun (WGS) entry which is preliminary data.</text>
</comment>
<keyword evidence="3" id="KW-0732">Signal</keyword>